<gene>
    <name evidence="2" type="ORF">DFO67_11568</name>
</gene>
<sequence length="243" mass="28082">MHEIKRAIILDKDSPLLREKFSTEEGAVILSNEQDEYMFSCAKALSNLEGSIQKAKRSLAFLDLDTLEAIAHNDETRADLIELWVDNSIIRTQSIYERSLILVNRVCYLGIANERISHENIVCNEHVRKFGVDGLIKSINKKCKEYRIIRNVVIHHDRYSEEELDNISLILRANQASKENGGEEIADESFIEQITRDYLSAKNVELTDYLRKIEGAIEELYDSLIPIYQRKKAELGFLMKRYA</sequence>
<dbReference type="Pfam" id="PF18730">
    <property type="entry name" value="HEPN_Cthe2314"/>
    <property type="match status" value="1"/>
</dbReference>
<dbReference type="OrthoDB" id="7056524at2"/>
<feature type="domain" description="Cthe-2314-like HEPN" evidence="1">
    <location>
        <begin position="38"/>
        <end position="188"/>
    </location>
</feature>
<dbReference type="Proteomes" id="UP000294489">
    <property type="component" value="Unassembled WGS sequence"/>
</dbReference>
<proteinExistence type="predicted"/>
<reference evidence="2 3" key="1">
    <citation type="submission" date="2019-03" db="EMBL/GenBank/DDBJ databases">
        <title>Freshwater and sediment microbial communities from various areas in North America, analyzing microbe dynamics in response to fracking.</title>
        <authorList>
            <person name="Lamendella R."/>
        </authorList>
    </citation>
    <scope>NUCLEOTIDE SEQUENCE [LARGE SCALE GENOMIC DNA]</scope>
    <source>
        <strain evidence="2 3">6_TX</strain>
    </source>
</reference>
<evidence type="ECO:0000313" key="2">
    <source>
        <dbReference type="EMBL" id="TDX26803.1"/>
    </source>
</evidence>
<dbReference type="RefSeq" id="WP_134019371.1">
    <property type="nucleotide sequence ID" value="NZ_SOEC01000015.1"/>
</dbReference>
<dbReference type="AlphaFoldDB" id="A0A4V3GTH9"/>
<evidence type="ECO:0000313" key="3">
    <source>
        <dbReference type="Proteomes" id="UP000294489"/>
    </source>
</evidence>
<evidence type="ECO:0000259" key="1">
    <source>
        <dbReference type="Pfam" id="PF18730"/>
    </source>
</evidence>
<dbReference type="EMBL" id="SOEC01000015">
    <property type="protein sequence ID" value="TDX26803.1"/>
    <property type="molecule type" value="Genomic_DNA"/>
</dbReference>
<name>A0A4V3GTH9_9GAMM</name>
<organism evidence="2 3">
    <name type="scientific">Modicisalibacter xianhensis</name>
    <dbReference type="NCBI Taxonomy" id="442341"/>
    <lineage>
        <taxon>Bacteria</taxon>
        <taxon>Pseudomonadati</taxon>
        <taxon>Pseudomonadota</taxon>
        <taxon>Gammaproteobacteria</taxon>
        <taxon>Oceanospirillales</taxon>
        <taxon>Halomonadaceae</taxon>
        <taxon>Modicisalibacter</taxon>
    </lineage>
</organism>
<comment type="caution">
    <text evidence="2">The sequence shown here is derived from an EMBL/GenBank/DDBJ whole genome shotgun (WGS) entry which is preliminary data.</text>
</comment>
<dbReference type="InterPro" id="IPR041394">
    <property type="entry name" value="HEPN_Cthe2314"/>
</dbReference>
<accession>A0A4V3GTH9</accession>
<protein>
    <recommendedName>
        <fullName evidence="1">Cthe-2314-like HEPN domain-containing protein</fullName>
    </recommendedName>
</protein>